<reference evidence="2" key="1">
    <citation type="submission" date="2019-12" db="EMBL/GenBank/DDBJ databases">
        <title>An insight into the sialome of adult female Ixodes ricinus ticks feeding for 6 days.</title>
        <authorList>
            <person name="Perner J."/>
            <person name="Ribeiro J.M.C."/>
        </authorList>
    </citation>
    <scope>NUCLEOTIDE SEQUENCE</scope>
    <source>
        <strain evidence="2">Semi-engorged</strain>
        <tissue evidence="2">Salivary glands</tissue>
    </source>
</reference>
<evidence type="ECO:0000256" key="1">
    <source>
        <dbReference type="SAM" id="SignalP"/>
    </source>
</evidence>
<evidence type="ECO:0000313" key="2">
    <source>
        <dbReference type="EMBL" id="MXU82854.1"/>
    </source>
</evidence>
<feature type="signal peptide" evidence="1">
    <location>
        <begin position="1"/>
        <end position="22"/>
    </location>
</feature>
<protein>
    <submittedName>
        <fullName evidence="2">Putative secreted protein</fullName>
    </submittedName>
</protein>
<sequence>MFLLKVLFKLLDLLLQAVNLLGELLDGGQICLLFFEVALQKIVLLHGRRRRQAWVEMKAPVRQVASVSTWR</sequence>
<feature type="chain" id="PRO_5025656493" evidence="1">
    <location>
        <begin position="23"/>
        <end position="71"/>
    </location>
</feature>
<keyword evidence="1" id="KW-0732">Signal</keyword>
<accession>A0A6B0U2B9</accession>
<dbReference type="EMBL" id="GIFC01000771">
    <property type="protein sequence ID" value="MXU82854.1"/>
    <property type="molecule type" value="Transcribed_RNA"/>
</dbReference>
<name>A0A6B0U2B9_IXORI</name>
<organism evidence="2">
    <name type="scientific">Ixodes ricinus</name>
    <name type="common">Common tick</name>
    <name type="synonym">Acarus ricinus</name>
    <dbReference type="NCBI Taxonomy" id="34613"/>
    <lineage>
        <taxon>Eukaryota</taxon>
        <taxon>Metazoa</taxon>
        <taxon>Ecdysozoa</taxon>
        <taxon>Arthropoda</taxon>
        <taxon>Chelicerata</taxon>
        <taxon>Arachnida</taxon>
        <taxon>Acari</taxon>
        <taxon>Parasitiformes</taxon>
        <taxon>Ixodida</taxon>
        <taxon>Ixodoidea</taxon>
        <taxon>Ixodidae</taxon>
        <taxon>Ixodinae</taxon>
        <taxon>Ixodes</taxon>
    </lineage>
</organism>
<dbReference type="AlphaFoldDB" id="A0A6B0U2B9"/>
<proteinExistence type="predicted"/>